<dbReference type="RefSeq" id="WP_268924161.1">
    <property type="nucleotide sequence ID" value="NZ_JAPTGB010000003.1"/>
</dbReference>
<gene>
    <name evidence="1" type="ORF">O0S10_01680</name>
</gene>
<protein>
    <recommendedName>
        <fullName evidence="3">DUF2188 domain-containing protein</fullName>
    </recommendedName>
</protein>
<evidence type="ECO:0000313" key="2">
    <source>
        <dbReference type="Proteomes" id="UP001141422"/>
    </source>
</evidence>
<dbReference type="EMBL" id="JAPTGB010000003">
    <property type="protein sequence ID" value="MCZ0859937.1"/>
    <property type="molecule type" value="Genomic_DNA"/>
</dbReference>
<dbReference type="Proteomes" id="UP001141422">
    <property type="component" value="Unassembled WGS sequence"/>
</dbReference>
<reference evidence="1" key="1">
    <citation type="submission" date="2022-12" db="EMBL/GenBank/DDBJ databases">
        <title>Isolation and characterisation of novel Methanocorpusculum spp. from native Australian herbivores indicates the genus is ancestrally host-associated.</title>
        <authorList>
            <person name="Volmer J.G."/>
            <person name="Soo R.M."/>
            <person name="Evans P.N."/>
            <person name="Hoedt E.C."/>
            <person name="Astorga Alsina A.L."/>
            <person name="Woodcroft B.J."/>
            <person name="Tyson G.W."/>
            <person name="Hugenholtz P."/>
            <person name="Morrison M."/>
        </authorList>
    </citation>
    <scope>NUCLEOTIDE SEQUENCE</scope>
    <source>
        <strain evidence="1">MG</strain>
    </source>
</reference>
<accession>A0ABT4IDY8</accession>
<comment type="caution">
    <text evidence="1">The sequence shown here is derived from an EMBL/GenBank/DDBJ whole genome shotgun (WGS) entry which is preliminary data.</text>
</comment>
<proteinExistence type="predicted"/>
<sequence>MQAQVIDGTLTLKDASGKYVTSRKGDWITIPDSPKEWPAAVREAARTGQLAVAAVADLPPQKVVAEPEKKSGKPEKE</sequence>
<name>A0ABT4IDY8_9EURY</name>
<keyword evidence="2" id="KW-1185">Reference proteome</keyword>
<evidence type="ECO:0008006" key="3">
    <source>
        <dbReference type="Google" id="ProtNLM"/>
    </source>
</evidence>
<evidence type="ECO:0000313" key="1">
    <source>
        <dbReference type="EMBL" id="MCZ0859937.1"/>
    </source>
</evidence>
<organism evidence="1 2">
    <name type="scientific">Methanocorpusculum petauri</name>
    <dbReference type="NCBI Taxonomy" id="3002863"/>
    <lineage>
        <taxon>Archaea</taxon>
        <taxon>Methanobacteriati</taxon>
        <taxon>Methanobacteriota</taxon>
        <taxon>Stenosarchaea group</taxon>
        <taxon>Methanomicrobia</taxon>
        <taxon>Methanomicrobiales</taxon>
        <taxon>Methanocorpusculaceae</taxon>
        <taxon>Methanocorpusculum</taxon>
    </lineage>
</organism>